<dbReference type="InterPro" id="IPR025489">
    <property type="entry name" value="DUF4381"/>
</dbReference>
<dbReference type="Proteomes" id="UP001139028">
    <property type="component" value="Unassembled WGS sequence"/>
</dbReference>
<evidence type="ECO:0000256" key="1">
    <source>
        <dbReference type="SAM" id="Phobius"/>
    </source>
</evidence>
<keyword evidence="1" id="KW-0812">Transmembrane</keyword>
<evidence type="ECO:0000313" key="2">
    <source>
        <dbReference type="EMBL" id="MCO1333535.1"/>
    </source>
</evidence>
<dbReference type="AlphaFoldDB" id="A0A9X2EL22"/>
<comment type="caution">
    <text evidence="2">The sequence shown here is derived from an EMBL/GenBank/DDBJ whole genome shotgun (WGS) entry which is preliminary data.</text>
</comment>
<dbReference type="RefSeq" id="WP_252464902.1">
    <property type="nucleotide sequence ID" value="NZ_JALBWM010000010.1"/>
</dbReference>
<reference evidence="2" key="1">
    <citation type="journal article" date="2022" name="Arch. Microbiol.">
        <title>Microbulbifer okhotskensis sp. nov., isolated from a deep bottom sediment of the Okhotsk Sea.</title>
        <authorList>
            <person name="Romanenko L."/>
            <person name="Kurilenko V."/>
            <person name="Otstavnykh N."/>
            <person name="Velansky P."/>
            <person name="Isaeva M."/>
            <person name="Mikhailov V."/>
        </authorList>
    </citation>
    <scope>NUCLEOTIDE SEQUENCE</scope>
    <source>
        <strain evidence="2">OS29</strain>
    </source>
</reference>
<accession>A0A9X2EL22</accession>
<organism evidence="2 3">
    <name type="scientific">Microbulbifer okhotskensis</name>
    <dbReference type="NCBI Taxonomy" id="2926617"/>
    <lineage>
        <taxon>Bacteria</taxon>
        <taxon>Pseudomonadati</taxon>
        <taxon>Pseudomonadota</taxon>
        <taxon>Gammaproteobacteria</taxon>
        <taxon>Cellvibrionales</taxon>
        <taxon>Microbulbiferaceae</taxon>
        <taxon>Microbulbifer</taxon>
    </lineage>
</organism>
<dbReference type="Pfam" id="PF14316">
    <property type="entry name" value="DUF4381"/>
    <property type="match status" value="1"/>
</dbReference>
<gene>
    <name evidence="2" type="ORF">MO867_04190</name>
</gene>
<evidence type="ECO:0000313" key="3">
    <source>
        <dbReference type="Proteomes" id="UP001139028"/>
    </source>
</evidence>
<dbReference type="EMBL" id="JALBWM010000010">
    <property type="protein sequence ID" value="MCO1333535.1"/>
    <property type="molecule type" value="Genomic_DNA"/>
</dbReference>
<feature type="transmembrane region" description="Helical" evidence="1">
    <location>
        <begin position="38"/>
        <end position="56"/>
    </location>
</feature>
<protein>
    <submittedName>
        <fullName evidence="2">DUF4381 domain-containing protein</fullName>
    </submittedName>
</protein>
<sequence length="181" mass="20411">MQAPAPQPPAPETQELLSKLRDIQDPGAVGWWPPAPGWWILATLLLASLIVAVLWWRQIRRKTERNRYRVEAVSLLQAIDPASAKATPEINEILKRVAVTTFSRTECGNLSGAQWIEFLARSASINCPEDAQEALLEHLYRGSCDPEKNHVFKEFAIAWVKQHSQFVESKEKHNKGEAAHV</sequence>
<keyword evidence="1" id="KW-1133">Transmembrane helix</keyword>
<proteinExistence type="predicted"/>
<keyword evidence="3" id="KW-1185">Reference proteome</keyword>
<name>A0A9X2EL22_9GAMM</name>
<keyword evidence="1" id="KW-0472">Membrane</keyword>